<keyword evidence="1" id="KW-1133">Transmembrane helix</keyword>
<gene>
    <name evidence="2" type="ORF">H8N03_06020</name>
</gene>
<feature type="transmembrane region" description="Helical" evidence="1">
    <location>
        <begin position="192"/>
        <end position="213"/>
    </location>
</feature>
<organism evidence="2 3">
    <name type="scientific">Ramlibacter cellulosilyticus</name>
    <dbReference type="NCBI Taxonomy" id="2764187"/>
    <lineage>
        <taxon>Bacteria</taxon>
        <taxon>Pseudomonadati</taxon>
        <taxon>Pseudomonadota</taxon>
        <taxon>Betaproteobacteria</taxon>
        <taxon>Burkholderiales</taxon>
        <taxon>Comamonadaceae</taxon>
        <taxon>Ramlibacter</taxon>
    </lineage>
</organism>
<feature type="transmembrane region" description="Helical" evidence="1">
    <location>
        <begin position="233"/>
        <end position="252"/>
    </location>
</feature>
<evidence type="ECO:0000313" key="3">
    <source>
        <dbReference type="Proteomes" id="UP000608513"/>
    </source>
</evidence>
<keyword evidence="1" id="KW-0812">Transmembrane</keyword>
<accession>A0A923MMR0</accession>
<protein>
    <submittedName>
        <fullName evidence="2">Uncharacterized protein</fullName>
    </submittedName>
</protein>
<reference evidence="2" key="1">
    <citation type="submission" date="2020-08" db="EMBL/GenBank/DDBJ databases">
        <title>Ramlibacter sp. USB13 16S ribosomal RNA gene genome sequencing and assembly.</title>
        <authorList>
            <person name="Kang M."/>
        </authorList>
    </citation>
    <scope>NUCLEOTIDE SEQUENCE</scope>
    <source>
        <strain evidence="2">USB13</strain>
    </source>
</reference>
<dbReference type="Proteomes" id="UP000608513">
    <property type="component" value="Unassembled WGS sequence"/>
</dbReference>
<dbReference type="AlphaFoldDB" id="A0A923MMR0"/>
<proteinExistence type="predicted"/>
<keyword evidence="3" id="KW-1185">Reference proteome</keyword>
<feature type="transmembrane region" description="Helical" evidence="1">
    <location>
        <begin position="63"/>
        <end position="84"/>
    </location>
</feature>
<name>A0A923MMR0_9BURK</name>
<evidence type="ECO:0000313" key="2">
    <source>
        <dbReference type="EMBL" id="MBC5782492.1"/>
    </source>
</evidence>
<comment type="caution">
    <text evidence="2">The sequence shown here is derived from an EMBL/GenBank/DDBJ whole genome shotgun (WGS) entry which is preliminary data.</text>
</comment>
<feature type="transmembrane region" description="Helical" evidence="1">
    <location>
        <begin position="168"/>
        <end position="186"/>
    </location>
</feature>
<sequence>MKPPRPRTLSNWRSVRAWEHAARDRLRRHRPLWLHGWCIGLVVLASMWGASHLQMVLGSDSLALRYAVTLGVGYLAFLCVLRWWAGRLVGERGSGGDVPDPADFVDLPQGSSGCGSVDGTPAFESGGGGDFGGGGASASFDMPSDTASAAGDLATGALEAAGSADEGAIVVVPVVVVFLAGLAVLFGVGSLLLLYFGSEVLLAVAVELAFGYVSARTAVRMAREGWLTAAVRLTWKPLLGALVCAVIVGALLDRFVPEAKSLPQAVKVMRGR</sequence>
<evidence type="ECO:0000256" key="1">
    <source>
        <dbReference type="SAM" id="Phobius"/>
    </source>
</evidence>
<dbReference type="EMBL" id="JACORT010000002">
    <property type="protein sequence ID" value="MBC5782492.1"/>
    <property type="molecule type" value="Genomic_DNA"/>
</dbReference>
<dbReference type="RefSeq" id="WP_187075256.1">
    <property type="nucleotide sequence ID" value="NZ_JACORT010000002.1"/>
</dbReference>
<feature type="transmembrane region" description="Helical" evidence="1">
    <location>
        <begin position="32"/>
        <end position="51"/>
    </location>
</feature>
<keyword evidence="1" id="KW-0472">Membrane</keyword>